<name>A0ABN9HQB1_9NEOB</name>
<accession>A0ABN9HQB1</accession>
<sequence length="48" mass="5593">FAYLLIKRNQICLTTSVFYESILLRKIIFFFSKNSPMWSFVKSPAGAD</sequence>
<gene>
    <name evidence="1" type="ORF">SPARVUS_LOCUS16403186</name>
</gene>
<protein>
    <submittedName>
        <fullName evidence="1">Uncharacterized protein</fullName>
    </submittedName>
</protein>
<organism evidence="1 2">
    <name type="scientific">Staurois parvus</name>
    <dbReference type="NCBI Taxonomy" id="386267"/>
    <lineage>
        <taxon>Eukaryota</taxon>
        <taxon>Metazoa</taxon>
        <taxon>Chordata</taxon>
        <taxon>Craniata</taxon>
        <taxon>Vertebrata</taxon>
        <taxon>Euteleostomi</taxon>
        <taxon>Amphibia</taxon>
        <taxon>Batrachia</taxon>
        <taxon>Anura</taxon>
        <taxon>Neobatrachia</taxon>
        <taxon>Ranoidea</taxon>
        <taxon>Ranidae</taxon>
        <taxon>Staurois</taxon>
    </lineage>
</organism>
<feature type="non-terminal residue" evidence="1">
    <location>
        <position position="1"/>
    </location>
</feature>
<comment type="caution">
    <text evidence="1">The sequence shown here is derived from an EMBL/GenBank/DDBJ whole genome shotgun (WGS) entry which is preliminary data.</text>
</comment>
<dbReference type="Proteomes" id="UP001162483">
    <property type="component" value="Unassembled WGS sequence"/>
</dbReference>
<dbReference type="EMBL" id="CATNWA010021533">
    <property type="protein sequence ID" value="CAI9623063.1"/>
    <property type="molecule type" value="Genomic_DNA"/>
</dbReference>
<keyword evidence="2" id="KW-1185">Reference proteome</keyword>
<proteinExistence type="predicted"/>
<evidence type="ECO:0000313" key="1">
    <source>
        <dbReference type="EMBL" id="CAI9623063.1"/>
    </source>
</evidence>
<reference evidence="1" key="1">
    <citation type="submission" date="2023-05" db="EMBL/GenBank/DDBJ databases">
        <authorList>
            <person name="Stuckert A."/>
        </authorList>
    </citation>
    <scope>NUCLEOTIDE SEQUENCE</scope>
</reference>
<evidence type="ECO:0000313" key="2">
    <source>
        <dbReference type="Proteomes" id="UP001162483"/>
    </source>
</evidence>